<dbReference type="Gene3D" id="2.60.40.2310">
    <property type="match status" value="1"/>
</dbReference>
<dbReference type="EnsemblPlants" id="Zm00001eb296980_T001">
    <property type="protein sequence ID" value="Zm00001eb296980_P001"/>
    <property type="gene ID" value="Zm00001eb296980"/>
</dbReference>
<dbReference type="Gramene" id="Zm00001eb296980_T001">
    <property type="protein sequence ID" value="Zm00001eb296980_P001"/>
    <property type="gene ID" value="Zm00001eb296980"/>
</dbReference>
<sequence>MGEKALKTITSPSSTCSEVGSIPESWLNYPTITVPLKDTPVTVPRTLTNVGPAKTYGANVQGPSSMDIWVSPDYLVFSEPGEKKTFNVTVTVVGTH</sequence>
<feature type="domain" description="Subtilisin-like protease fibronectin type-III" evidence="1">
    <location>
        <begin position="27"/>
        <end position="93"/>
    </location>
</feature>
<dbReference type="InParanoid" id="A0A804Q4H3"/>
<proteinExistence type="predicted"/>
<dbReference type="Proteomes" id="UP000007305">
    <property type="component" value="Chromosome 6"/>
</dbReference>
<protein>
    <recommendedName>
        <fullName evidence="1">Subtilisin-like protease fibronectin type-III domain-containing protein</fullName>
    </recommendedName>
</protein>
<reference evidence="2" key="2">
    <citation type="submission" date="2019-07" db="EMBL/GenBank/DDBJ databases">
        <authorList>
            <person name="Seetharam A."/>
            <person name="Woodhouse M."/>
            <person name="Cannon E."/>
        </authorList>
    </citation>
    <scope>NUCLEOTIDE SEQUENCE [LARGE SCALE GENOMIC DNA]</scope>
    <source>
        <strain evidence="2">cv. B73</strain>
    </source>
</reference>
<accession>A0A804Q4H3</accession>
<reference evidence="3" key="1">
    <citation type="journal article" date="2009" name="Science">
        <title>The B73 maize genome: complexity, diversity, and dynamics.</title>
        <authorList>
            <person name="Schnable P.S."/>
            <person name="Ware D."/>
            <person name="Fulton R.S."/>
            <person name="Stein J.C."/>
            <person name="Wei F."/>
            <person name="Pasternak S."/>
            <person name="Liang C."/>
            <person name="Zhang J."/>
            <person name="Fulton L."/>
            <person name="Graves T.A."/>
            <person name="Minx P."/>
            <person name="Reily A.D."/>
            <person name="Courtney L."/>
            <person name="Kruchowski S.S."/>
            <person name="Tomlinson C."/>
            <person name="Strong C."/>
            <person name="Delehaunty K."/>
            <person name="Fronick C."/>
            <person name="Courtney B."/>
            <person name="Rock S.M."/>
            <person name="Belter E."/>
            <person name="Du F."/>
            <person name="Kim K."/>
            <person name="Abbott R.M."/>
            <person name="Cotton M."/>
            <person name="Levy A."/>
            <person name="Marchetto P."/>
            <person name="Ochoa K."/>
            <person name="Jackson S.M."/>
            <person name="Gillam B."/>
            <person name="Chen W."/>
            <person name="Yan L."/>
            <person name="Higginbotham J."/>
            <person name="Cardenas M."/>
            <person name="Waligorski J."/>
            <person name="Applebaum E."/>
            <person name="Phelps L."/>
            <person name="Falcone J."/>
            <person name="Kanchi K."/>
            <person name="Thane T."/>
            <person name="Scimone A."/>
            <person name="Thane N."/>
            <person name="Henke J."/>
            <person name="Wang T."/>
            <person name="Ruppert J."/>
            <person name="Shah N."/>
            <person name="Rotter K."/>
            <person name="Hodges J."/>
            <person name="Ingenthron E."/>
            <person name="Cordes M."/>
            <person name="Kohlberg S."/>
            <person name="Sgro J."/>
            <person name="Delgado B."/>
            <person name="Mead K."/>
            <person name="Chinwalla A."/>
            <person name="Leonard S."/>
            <person name="Crouse K."/>
            <person name="Collura K."/>
            <person name="Kudrna D."/>
            <person name="Currie J."/>
            <person name="He R."/>
            <person name="Angelova A."/>
            <person name="Rajasekar S."/>
            <person name="Mueller T."/>
            <person name="Lomeli R."/>
            <person name="Scara G."/>
            <person name="Ko A."/>
            <person name="Delaney K."/>
            <person name="Wissotski M."/>
            <person name="Lopez G."/>
            <person name="Campos D."/>
            <person name="Braidotti M."/>
            <person name="Ashley E."/>
            <person name="Golser W."/>
            <person name="Kim H."/>
            <person name="Lee S."/>
            <person name="Lin J."/>
            <person name="Dujmic Z."/>
            <person name="Kim W."/>
            <person name="Talag J."/>
            <person name="Zuccolo A."/>
            <person name="Fan C."/>
            <person name="Sebastian A."/>
            <person name="Kramer M."/>
            <person name="Spiegel L."/>
            <person name="Nascimento L."/>
            <person name="Zutavern T."/>
            <person name="Miller B."/>
            <person name="Ambroise C."/>
            <person name="Muller S."/>
            <person name="Spooner W."/>
            <person name="Narechania A."/>
            <person name="Ren L."/>
            <person name="Wei S."/>
            <person name="Kumari S."/>
            <person name="Faga B."/>
            <person name="Levy M.J."/>
            <person name="McMahan L."/>
            <person name="Van Buren P."/>
            <person name="Vaughn M.W."/>
            <person name="Ying K."/>
            <person name="Yeh C.-T."/>
            <person name="Emrich S.J."/>
            <person name="Jia Y."/>
            <person name="Kalyanaraman A."/>
            <person name="Hsia A.-P."/>
            <person name="Barbazuk W.B."/>
            <person name="Baucom R.S."/>
            <person name="Brutnell T.P."/>
            <person name="Carpita N.C."/>
            <person name="Chaparro C."/>
            <person name="Chia J.-M."/>
            <person name="Deragon J.-M."/>
            <person name="Estill J.C."/>
            <person name="Fu Y."/>
            <person name="Jeddeloh J.A."/>
            <person name="Han Y."/>
            <person name="Lee H."/>
            <person name="Li P."/>
            <person name="Lisch D.R."/>
            <person name="Liu S."/>
            <person name="Liu Z."/>
            <person name="Nagel D.H."/>
            <person name="McCann M.C."/>
            <person name="SanMiguel P."/>
            <person name="Myers A.M."/>
            <person name="Nettleton D."/>
            <person name="Nguyen J."/>
            <person name="Penning B.W."/>
            <person name="Ponnala L."/>
            <person name="Schneider K.L."/>
            <person name="Schwartz D.C."/>
            <person name="Sharma A."/>
            <person name="Soderlund C."/>
            <person name="Springer N.M."/>
            <person name="Sun Q."/>
            <person name="Wang H."/>
            <person name="Waterman M."/>
            <person name="Westerman R."/>
            <person name="Wolfgruber T.K."/>
            <person name="Yang L."/>
            <person name="Yu Y."/>
            <person name="Zhang L."/>
            <person name="Zhou S."/>
            <person name="Zhu Q."/>
            <person name="Bennetzen J.L."/>
            <person name="Dawe R.K."/>
            <person name="Jiang J."/>
            <person name="Jiang N."/>
            <person name="Presting G.G."/>
            <person name="Wessler S.R."/>
            <person name="Aluru S."/>
            <person name="Martienssen R.A."/>
            <person name="Clifton S.W."/>
            <person name="McCombie W.R."/>
            <person name="Wing R.A."/>
            <person name="Wilson R.K."/>
        </authorList>
    </citation>
    <scope>NUCLEOTIDE SEQUENCE [LARGE SCALE GENOMIC DNA]</scope>
    <source>
        <strain evidence="3">cv. B73</strain>
    </source>
</reference>
<evidence type="ECO:0000313" key="3">
    <source>
        <dbReference type="Proteomes" id="UP000007305"/>
    </source>
</evidence>
<dbReference type="InterPro" id="IPR041469">
    <property type="entry name" value="Subtilisin-like_FN3"/>
</dbReference>
<evidence type="ECO:0000259" key="1">
    <source>
        <dbReference type="Pfam" id="PF17766"/>
    </source>
</evidence>
<reference evidence="2" key="3">
    <citation type="submission" date="2021-05" db="UniProtKB">
        <authorList>
            <consortium name="EnsemblPlants"/>
        </authorList>
    </citation>
    <scope>IDENTIFICATION</scope>
    <source>
        <strain evidence="2">cv. B73</strain>
    </source>
</reference>
<keyword evidence="3" id="KW-1185">Reference proteome</keyword>
<name>A0A804Q4H3_MAIZE</name>
<evidence type="ECO:0000313" key="2">
    <source>
        <dbReference type="EnsemblPlants" id="Zm00001eb296980_P001"/>
    </source>
</evidence>
<organism evidence="2 3">
    <name type="scientific">Zea mays</name>
    <name type="common">Maize</name>
    <dbReference type="NCBI Taxonomy" id="4577"/>
    <lineage>
        <taxon>Eukaryota</taxon>
        <taxon>Viridiplantae</taxon>
        <taxon>Streptophyta</taxon>
        <taxon>Embryophyta</taxon>
        <taxon>Tracheophyta</taxon>
        <taxon>Spermatophyta</taxon>
        <taxon>Magnoliopsida</taxon>
        <taxon>Liliopsida</taxon>
        <taxon>Poales</taxon>
        <taxon>Poaceae</taxon>
        <taxon>PACMAD clade</taxon>
        <taxon>Panicoideae</taxon>
        <taxon>Andropogonodae</taxon>
        <taxon>Andropogoneae</taxon>
        <taxon>Tripsacinae</taxon>
        <taxon>Zea</taxon>
    </lineage>
</organism>
<dbReference type="AlphaFoldDB" id="A0A804Q4H3"/>
<dbReference type="Pfam" id="PF17766">
    <property type="entry name" value="fn3_6"/>
    <property type="match status" value="1"/>
</dbReference>